<gene>
    <name evidence="1" type="ORF">CU669_03910</name>
</gene>
<organism evidence="1 2">
    <name type="scientific">Paramagnetospirillum kuznetsovii</name>
    <dbReference type="NCBI Taxonomy" id="2053833"/>
    <lineage>
        <taxon>Bacteria</taxon>
        <taxon>Pseudomonadati</taxon>
        <taxon>Pseudomonadota</taxon>
        <taxon>Alphaproteobacteria</taxon>
        <taxon>Rhodospirillales</taxon>
        <taxon>Magnetospirillaceae</taxon>
        <taxon>Paramagnetospirillum</taxon>
    </lineage>
</organism>
<dbReference type="OrthoDB" id="9758570at2"/>
<evidence type="ECO:0000313" key="2">
    <source>
        <dbReference type="Proteomes" id="UP000251075"/>
    </source>
</evidence>
<dbReference type="Proteomes" id="UP000251075">
    <property type="component" value="Unassembled WGS sequence"/>
</dbReference>
<comment type="caution">
    <text evidence="1">The sequence shown here is derived from an EMBL/GenBank/DDBJ whole genome shotgun (WGS) entry which is preliminary data.</text>
</comment>
<reference evidence="1 2" key="1">
    <citation type="submission" date="2017-11" db="EMBL/GenBank/DDBJ databases">
        <title>Draft genome sequence of magnetotactic bacterium Magnetospirillum kuznetsovii LBB-42.</title>
        <authorList>
            <person name="Grouzdev D.S."/>
            <person name="Rysina M.S."/>
            <person name="Baslerov R.V."/>
            <person name="Koziaeva V."/>
        </authorList>
    </citation>
    <scope>NUCLEOTIDE SEQUENCE [LARGE SCALE GENOMIC DNA]</scope>
    <source>
        <strain evidence="1 2">LBB-42</strain>
    </source>
</reference>
<accession>A0A364P1S9</accession>
<dbReference type="RefSeq" id="WP_112142496.1">
    <property type="nucleotide sequence ID" value="NZ_PGTO01000002.1"/>
</dbReference>
<dbReference type="EMBL" id="PGTO01000002">
    <property type="protein sequence ID" value="RAU23299.1"/>
    <property type="molecule type" value="Genomic_DNA"/>
</dbReference>
<keyword evidence="2" id="KW-1185">Reference proteome</keyword>
<proteinExistence type="predicted"/>
<evidence type="ECO:0000313" key="1">
    <source>
        <dbReference type="EMBL" id="RAU23299.1"/>
    </source>
</evidence>
<name>A0A364P1S9_9PROT</name>
<protein>
    <submittedName>
        <fullName evidence="1">Uncharacterized protein</fullName>
    </submittedName>
</protein>
<sequence length="70" mass="7705">MSDGNPHDCLDQRIPRIHGLIGDQALFQAGAMIKGGSRCAALRTCERWNDCACTHGQLWEHLSALLSNSR</sequence>
<dbReference type="AlphaFoldDB" id="A0A364P1S9"/>